<dbReference type="SUPFAM" id="SSF56784">
    <property type="entry name" value="HAD-like"/>
    <property type="match status" value="1"/>
</dbReference>
<dbReference type="Gene3D" id="3.30.1240.10">
    <property type="match status" value="1"/>
</dbReference>
<dbReference type="PANTHER" id="PTHR10000:SF53">
    <property type="entry name" value="5-AMINO-6-(5-PHOSPHO-D-RIBITYLAMINO)URACIL PHOSPHATASE YBJI-RELATED"/>
    <property type="match status" value="1"/>
</dbReference>
<dbReference type="GO" id="GO:0005829">
    <property type="term" value="C:cytosol"/>
    <property type="evidence" value="ECO:0007669"/>
    <property type="project" value="TreeGrafter"/>
</dbReference>
<dbReference type="PANTHER" id="PTHR10000">
    <property type="entry name" value="PHOSPHOSERINE PHOSPHATASE"/>
    <property type="match status" value="1"/>
</dbReference>
<evidence type="ECO:0000313" key="1">
    <source>
        <dbReference type="EMBL" id="MTV81813.1"/>
    </source>
</evidence>
<reference evidence="1 2" key="1">
    <citation type="submission" date="2019-11" db="EMBL/GenBank/DDBJ databases">
        <title>Lactobacillus sp. nov. CRM56-3, isolated from fermented tea leaves.</title>
        <authorList>
            <person name="Phuengjayaem S."/>
            <person name="Tanasupawat S."/>
        </authorList>
    </citation>
    <scope>NUCLEOTIDE SEQUENCE [LARGE SCALE GENOMIC DNA]</scope>
    <source>
        <strain evidence="1 2">CRM56-3</strain>
    </source>
</reference>
<dbReference type="Proteomes" id="UP000466388">
    <property type="component" value="Unassembled WGS sequence"/>
</dbReference>
<dbReference type="NCBIfam" id="TIGR01484">
    <property type="entry name" value="HAD-SF-IIB"/>
    <property type="match status" value="1"/>
</dbReference>
<accession>A0A7X2XUH4</accession>
<evidence type="ECO:0000313" key="2">
    <source>
        <dbReference type="Proteomes" id="UP000466388"/>
    </source>
</evidence>
<gene>
    <name evidence="1" type="ORF">GM612_03970</name>
</gene>
<dbReference type="RefSeq" id="WP_155431089.1">
    <property type="nucleotide sequence ID" value="NZ_WNJO01000003.1"/>
</dbReference>
<proteinExistence type="predicted"/>
<dbReference type="InterPro" id="IPR006379">
    <property type="entry name" value="HAD-SF_hydro_IIB"/>
</dbReference>
<dbReference type="GO" id="GO:0000287">
    <property type="term" value="F:magnesium ion binding"/>
    <property type="evidence" value="ECO:0007669"/>
    <property type="project" value="TreeGrafter"/>
</dbReference>
<organism evidence="1 2">
    <name type="scientific">Secundilactobacillus folii</name>
    <dbReference type="NCBI Taxonomy" id="2678357"/>
    <lineage>
        <taxon>Bacteria</taxon>
        <taxon>Bacillati</taxon>
        <taxon>Bacillota</taxon>
        <taxon>Bacilli</taxon>
        <taxon>Lactobacillales</taxon>
        <taxon>Lactobacillaceae</taxon>
        <taxon>Secundilactobacillus</taxon>
    </lineage>
</organism>
<keyword evidence="1" id="KW-0378">Hydrolase</keyword>
<protein>
    <submittedName>
        <fullName evidence="1">HAD-IIB family hydrolase</fullName>
    </submittedName>
</protein>
<dbReference type="Gene3D" id="3.40.50.1000">
    <property type="entry name" value="HAD superfamily/HAD-like"/>
    <property type="match status" value="1"/>
</dbReference>
<dbReference type="Pfam" id="PF08282">
    <property type="entry name" value="Hydrolase_3"/>
    <property type="match status" value="1"/>
</dbReference>
<comment type="caution">
    <text evidence="1">The sequence shown here is derived from an EMBL/GenBank/DDBJ whole genome shotgun (WGS) entry which is preliminary data.</text>
</comment>
<dbReference type="InterPro" id="IPR023214">
    <property type="entry name" value="HAD_sf"/>
</dbReference>
<keyword evidence="2" id="KW-1185">Reference proteome</keyword>
<sequence>MIKMVAVDMDGTFLNDERKYDKQAFLTLFKRMKQQHIHFVAASGSQYQRLRHEFAEVADEMDYISQNGAIVHRGNQLQHIEAISDDQVHAVLDLLNATFKPGVVNQEVVAGLHGTYVNQDMDPEVLKIVKYYYRPVIGVASLSGIAARKVKDQFTKLAISFTPGVDFDAASAKLSKLLPDRLTSETSGFNTDLVGSDKANKRSGLRALQDYYQVADDELMTFGDNENDLSMLKMTPNSFAMKNAAVKIRRSAAHVTAYDNNHNGVLETLKMAL</sequence>
<name>A0A7X2XUH4_9LACO</name>
<dbReference type="AlphaFoldDB" id="A0A7X2XUH4"/>
<dbReference type="EMBL" id="WNJO01000003">
    <property type="protein sequence ID" value="MTV81813.1"/>
    <property type="molecule type" value="Genomic_DNA"/>
</dbReference>
<dbReference type="GO" id="GO:0016791">
    <property type="term" value="F:phosphatase activity"/>
    <property type="evidence" value="ECO:0007669"/>
    <property type="project" value="TreeGrafter"/>
</dbReference>
<dbReference type="InterPro" id="IPR036412">
    <property type="entry name" value="HAD-like_sf"/>
</dbReference>